<evidence type="ECO:0000313" key="1">
    <source>
        <dbReference type="EMBL" id="OCT93130.1"/>
    </source>
</evidence>
<proteinExistence type="predicted"/>
<reference evidence="2" key="1">
    <citation type="journal article" date="2016" name="Nature">
        <title>Genome evolution in the allotetraploid frog Xenopus laevis.</title>
        <authorList>
            <person name="Session A.M."/>
            <person name="Uno Y."/>
            <person name="Kwon T."/>
            <person name="Chapman J.A."/>
            <person name="Toyoda A."/>
            <person name="Takahashi S."/>
            <person name="Fukui A."/>
            <person name="Hikosaka A."/>
            <person name="Suzuki A."/>
            <person name="Kondo M."/>
            <person name="van Heeringen S.J."/>
            <person name="Quigley I."/>
            <person name="Heinz S."/>
            <person name="Ogino H."/>
            <person name="Ochi H."/>
            <person name="Hellsten U."/>
            <person name="Lyons J.B."/>
            <person name="Simakov O."/>
            <person name="Putnam N."/>
            <person name="Stites J."/>
            <person name="Kuroki Y."/>
            <person name="Tanaka T."/>
            <person name="Michiue T."/>
            <person name="Watanabe M."/>
            <person name="Bogdanovic O."/>
            <person name="Lister R."/>
            <person name="Georgiou G."/>
            <person name="Paranjpe S.S."/>
            <person name="van Kruijsbergen I."/>
            <person name="Shu S."/>
            <person name="Carlson J."/>
            <person name="Kinoshita T."/>
            <person name="Ohta Y."/>
            <person name="Mawaribuchi S."/>
            <person name="Jenkins J."/>
            <person name="Grimwood J."/>
            <person name="Schmutz J."/>
            <person name="Mitros T."/>
            <person name="Mozaffari S.V."/>
            <person name="Suzuki Y."/>
            <person name="Haramoto Y."/>
            <person name="Yamamoto T.S."/>
            <person name="Takagi C."/>
            <person name="Heald R."/>
            <person name="Miller K."/>
            <person name="Haudenschild C."/>
            <person name="Kitzman J."/>
            <person name="Nakayama T."/>
            <person name="Izutsu Y."/>
            <person name="Robert J."/>
            <person name="Fortriede J."/>
            <person name="Burns K."/>
            <person name="Lotay V."/>
            <person name="Karimi K."/>
            <person name="Yasuoka Y."/>
            <person name="Dichmann D.S."/>
            <person name="Flajnik M.F."/>
            <person name="Houston D.W."/>
            <person name="Shendure J."/>
            <person name="DuPasquier L."/>
            <person name="Vize P.D."/>
            <person name="Zorn A.M."/>
            <person name="Ito M."/>
            <person name="Marcotte E.M."/>
            <person name="Wallingford J.B."/>
            <person name="Ito Y."/>
            <person name="Asashima M."/>
            <person name="Ueno N."/>
            <person name="Matsuda Y."/>
            <person name="Veenstra G.J."/>
            <person name="Fujiyama A."/>
            <person name="Harland R.M."/>
            <person name="Taira M."/>
            <person name="Rokhsar D.S."/>
        </authorList>
    </citation>
    <scope>NUCLEOTIDE SEQUENCE [LARGE SCALE GENOMIC DNA]</scope>
    <source>
        <strain evidence="2">J</strain>
    </source>
</reference>
<feature type="non-terminal residue" evidence="1">
    <location>
        <position position="1"/>
    </location>
</feature>
<feature type="non-terminal residue" evidence="1">
    <location>
        <position position="52"/>
    </location>
</feature>
<dbReference type="Proteomes" id="UP000694892">
    <property type="component" value="Chromosome 2S"/>
</dbReference>
<name>A0A974DKK7_XENLA</name>
<sequence>IFPIYTFKRLTREMGQEQALITSATEEGEREKTPGESQFRLTSCPYAHKICQ</sequence>
<accession>A0A974DKK7</accession>
<dbReference type="EMBL" id="CM004469">
    <property type="protein sequence ID" value="OCT93130.1"/>
    <property type="molecule type" value="Genomic_DNA"/>
</dbReference>
<dbReference type="AlphaFoldDB" id="A0A974DKK7"/>
<protein>
    <submittedName>
        <fullName evidence="1">Uncharacterized protein</fullName>
    </submittedName>
</protein>
<organism evidence="1 2">
    <name type="scientific">Xenopus laevis</name>
    <name type="common">African clawed frog</name>
    <dbReference type="NCBI Taxonomy" id="8355"/>
    <lineage>
        <taxon>Eukaryota</taxon>
        <taxon>Metazoa</taxon>
        <taxon>Chordata</taxon>
        <taxon>Craniata</taxon>
        <taxon>Vertebrata</taxon>
        <taxon>Euteleostomi</taxon>
        <taxon>Amphibia</taxon>
        <taxon>Batrachia</taxon>
        <taxon>Anura</taxon>
        <taxon>Pipoidea</taxon>
        <taxon>Pipidae</taxon>
        <taxon>Xenopodinae</taxon>
        <taxon>Xenopus</taxon>
        <taxon>Xenopus</taxon>
    </lineage>
</organism>
<gene>
    <name evidence="1" type="ORF">XELAEV_180161963mg</name>
</gene>
<evidence type="ECO:0000313" key="2">
    <source>
        <dbReference type="Proteomes" id="UP000694892"/>
    </source>
</evidence>